<evidence type="ECO:0000256" key="8">
    <source>
        <dbReference type="ARBA" id="ARBA00023136"/>
    </source>
</evidence>
<keyword evidence="9" id="KW-0325">Glycoprotein</keyword>
<feature type="transmembrane region" description="Helical" evidence="10">
    <location>
        <begin position="91"/>
        <end position="112"/>
    </location>
</feature>
<dbReference type="InterPro" id="IPR026895">
    <property type="entry name" value="EMC1"/>
</dbReference>
<keyword evidence="4 10" id="KW-0812">Transmembrane</keyword>
<evidence type="ECO:0000256" key="2">
    <source>
        <dbReference type="ARBA" id="ARBA00007904"/>
    </source>
</evidence>
<name>A0A383WFR3_TETOB</name>
<keyword evidence="6" id="KW-0256">Endoplasmic reticulum</keyword>
<evidence type="ECO:0000256" key="3">
    <source>
        <dbReference type="ARBA" id="ARBA00020824"/>
    </source>
</evidence>
<protein>
    <recommendedName>
        <fullName evidence="3">ER membrane protein complex subunit 1</fullName>
    </recommendedName>
</protein>
<comment type="subcellular location">
    <subcellularLocation>
        <location evidence="1">Endoplasmic reticulum membrane</location>
        <topology evidence="1">Single-pass type I membrane protein</topology>
    </subcellularLocation>
</comment>
<evidence type="ECO:0000313" key="12">
    <source>
        <dbReference type="EMBL" id="SZX76395.1"/>
    </source>
</evidence>
<dbReference type="GO" id="GO:0072546">
    <property type="term" value="C:EMC complex"/>
    <property type="evidence" value="ECO:0007669"/>
    <property type="project" value="InterPro"/>
</dbReference>
<keyword evidence="13" id="KW-1185">Reference proteome</keyword>
<dbReference type="Pfam" id="PF07774">
    <property type="entry name" value="EMC1_C"/>
    <property type="match status" value="1"/>
</dbReference>
<evidence type="ECO:0000256" key="4">
    <source>
        <dbReference type="ARBA" id="ARBA00022692"/>
    </source>
</evidence>
<feature type="transmembrane region" description="Helical" evidence="10">
    <location>
        <begin position="50"/>
        <end position="71"/>
    </location>
</feature>
<keyword evidence="8 10" id="KW-0472">Membrane</keyword>
<evidence type="ECO:0000256" key="10">
    <source>
        <dbReference type="SAM" id="Phobius"/>
    </source>
</evidence>
<evidence type="ECO:0000259" key="11">
    <source>
        <dbReference type="Pfam" id="PF07774"/>
    </source>
</evidence>
<reference evidence="12 13" key="1">
    <citation type="submission" date="2016-10" db="EMBL/GenBank/DDBJ databases">
        <authorList>
            <person name="Cai Z."/>
        </authorList>
    </citation>
    <scope>NUCLEOTIDE SEQUENCE [LARGE SCALE GENOMIC DNA]</scope>
</reference>
<dbReference type="InterPro" id="IPR011678">
    <property type="entry name" value="EMC1_C"/>
</dbReference>
<keyword evidence="7 10" id="KW-1133">Transmembrane helix</keyword>
<dbReference type="EMBL" id="FNXT01001257">
    <property type="protein sequence ID" value="SZX76395.1"/>
    <property type="molecule type" value="Genomic_DNA"/>
</dbReference>
<feature type="domain" description="ER membrane protein complex subunit 1 C-terminal" evidence="11">
    <location>
        <begin position="43"/>
        <end position="123"/>
    </location>
</feature>
<evidence type="ECO:0000256" key="9">
    <source>
        <dbReference type="ARBA" id="ARBA00023180"/>
    </source>
</evidence>
<gene>
    <name evidence="12" type="ORF">BQ4739_LOCUS16783</name>
</gene>
<evidence type="ECO:0000256" key="1">
    <source>
        <dbReference type="ARBA" id="ARBA00004115"/>
    </source>
</evidence>
<proteinExistence type="inferred from homology"/>
<dbReference type="PANTHER" id="PTHR21573:SF0">
    <property type="entry name" value="ER MEMBRANE PROTEIN COMPLEX SUBUNIT 1"/>
    <property type="match status" value="1"/>
</dbReference>
<dbReference type="GO" id="GO:0034975">
    <property type="term" value="P:protein folding in endoplasmic reticulum"/>
    <property type="evidence" value="ECO:0007669"/>
    <property type="project" value="TreeGrafter"/>
</dbReference>
<dbReference type="STRING" id="3088.A0A383WFR3"/>
<keyword evidence="5" id="KW-0732">Signal</keyword>
<evidence type="ECO:0000313" key="13">
    <source>
        <dbReference type="Proteomes" id="UP000256970"/>
    </source>
</evidence>
<organism evidence="12 13">
    <name type="scientific">Tetradesmus obliquus</name>
    <name type="common">Green alga</name>
    <name type="synonym">Acutodesmus obliquus</name>
    <dbReference type="NCBI Taxonomy" id="3088"/>
    <lineage>
        <taxon>Eukaryota</taxon>
        <taxon>Viridiplantae</taxon>
        <taxon>Chlorophyta</taxon>
        <taxon>core chlorophytes</taxon>
        <taxon>Chlorophyceae</taxon>
        <taxon>CS clade</taxon>
        <taxon>Sphaeropleales</taxon>
        <taxon>Scenedesmaceae</taxon>
        <taxon>Tetradesmus</taxon>
    </lineage>
</organism>
<comment type="similarity">
    <text evidence="2">Belongs to the EMC1 family.</text>
</comment>
<dbReference type="PANTHER" id="PTHR21573">
    <property type="entry name" value="ER MEMBRANE PROTEIN COMPLEX SUBUNIT 1"/>
    <property type="match status" value="1"/>
</dbReference>
<dbReference type="Proteomes" id="UP000256970">
    <property type="component" value="Unassembled WGS sequence"/>
</dbReference>
<evidence type="ECO:0000256" key="5">
    <source>
        <dbReference type="ARBA" id="ARBA00022729"/>
    </source>
</evidence>
<dbReference type="AlphaFoldDB" id="A0A383WFR3"/>
<sequence length="124" mass="13196">MVCAVQRAALVCLPADSPAAEEAGPATAQKQELDKGLVADMPQQQQVLRLRGVSVSPTVLESTTLVLAYGADLFFSRISPALHFDSLQSDFSYGLLVVALLALAIGTWFAGCSSQQAMLKAKWQ</sequence>
<evidence type="ECO:0000256" key="6">
    <source>
        <dbReference type="ARBA" id="ARBA00022824"/>
    </source>
</evidence>
<evidence type="ECO:0000256" key="7">
    <source>
        <dbReference type="ARBA" id="ARBA00022989"/>
    </source>
</evidence>
<accession>A0A383WFR3</accession>